<proteinExistence type="predicted"/>
<gene>
    <name evidence="2" type="ORF">AG1IA_01893</name>
</gene>
<reference evidence="2 3" key="1">
    <citation type="journal article" date="2013" name="Nat. Commun.">
        <title>The evolution and pathogenic mechanisms of the rice sheath blight pathogen.</title>
        <authorList>
            <person name="Zheng A."/>
            <person name="Lin R."/>
            <person name="Xu L."/>
            <person name="Qin P."/>
            <person name="Tang C."/>
            <person name="Ai P."/>
            <person name="Zhang D."/>
            <person name="Liu Y."/>
            <person name="Sun Z."/>
            <person name="Feng H."/>
            <person name="Wang Y."/>
            <person name="Chen Y."/>
            <person name="Liang X."/>
            <person name="Fu R."/>
            <person name="Li Q."/>
            <person name="Zhang J."/>
            <person name="Yu X."/>
            <person name="Xie Z."/>
            <person name="Ding L."/>
            <person name="Guan P."/>
            <person name="Tang J."/>
            <person name="Liang Y."/>
            <person name="Wang S."/>
            <person name="Deng Q."/>
            <person name="Li S."/>
            <person name="Zhu J."/>
            <person name="Wang L."/>
            <person name="Liu H."/>
            <person name="Li P."/>
        </authorList>
    </citation>
    <scope>NUCLEOTIDE SEQUENCE [LARGE SCALE GENOMIC DNA]</scope>
    <source>
        <strain evidence="3">AG-1 IA</strain>
    </source>
</reference>
<dbReference type="EMBL" id="AFRT01000435">
    <property type="protein sequence ID" value="ELU44080.1"/>
    <property type="molecule type" value="Genomic_DNA"/>
</dbReference>
<evidence type="ECO:0000313" key="3">
    <source>
        <dbReference type="Proteomes" id="UP000011668"/>
    </source>
</evidence>
<sequence length="341" mass="37965">MDQPPIGAIASVTSIDGKHLKIVVVGERGRMLDVNCRIGDQRPNNLCTTGPSRPQEWVWKDKGVVDTVHPYSKLAACTIERHNLACFFYQIPDGSIVMRRCRVKSEWEWERGELDQSITSSFSNNSTITLETQEIWECTGTLTDDPGCELEENECYISAAQRMTLETPPTSNFLQMASHQTEQAIFYCILPNELKSIVWSSSRARRSYRFVRCGVADTPIALCGHLSTWSSQSILYVDANGAVNIGLLEPPGSAGKIGVSGCFPIPVDSMRNVFSWGLPKSPDYPLELDVSRDQEVPNGGVDVPETGIAIAHPDPYHSPRPQPSAEPDLECQSRFRSVRWY</sequence>
<dbReference type="Proteomes" id="UP000011668">
    <property type="component" value="Unassembled WGS sequence"/>
</dbReference>
<evidence type="ECO:0000256" key="1">
    <source>
        <dbReference type="SAM" id="MobiDB-lite"/>
    </source>
</evidence>
<accession>L8X1H4</accession>
<feature type="region of interest" description="Disordered" evidence="1">
    <location>
        <begin position="298"/>
        <end position="329"/>
    </location>
</feature>
<protein>
    <submittedName>
        <fullName evidence="2">Uncharacterized protein</fullName>
    </submittedName>
</protein>
<dbReference type="AlphaFoldDB" id="L8X1H4"/>
<evidence type="ECO:0000313" key="2">
    <source>
        <dbReference type="EMBL" id="ELU44080.1"/>
    </source>
</evidence>
<keyword evidence="3" id="KW-1185">Reference proteome</keyword>
<comment type="caution">
    <text evidence="2">The sequence shown here is derived from an EMBL/GenBank/DDBJ whole genome shotgun (WGS) entry which is preliminary data.</text>
</comment>
<name>L8X1H4_THACA</name>
<organism evidence="2 3">
    <name type="scientific">Thanatephorus cucumeris (strain AG1-IA)</name>
    <name type="common">Rice sheath blight fungus</name>
    <name type="synonym">Rhizoctonia solani</name>
    <dbReference type="NCBI Taxonomy" id="983506"/>
    <lineage>
        <taxon>Eukaryota</taxon>
        <taxon>Fungi</taxon>
        <taxon>Dikarya</taxon>
        <taxon>Basidiomycota</taxon>
        <taxon>Agaricomycotina</taxon>
        <taxon>Agaricomycetes</taxon>
        <taxon>Cantharellales</taxon>
        <taxon>Ceratobasidiaceae</taxon>
        <taxon>Rhizoctonia</taxon>
        <taxon>Rhizoctonia solani AG-1</taxon>
    </lineage>
</organism>
<dbReference type="HOGENOM" id="CLU_814269_0_0_1"/>